<sequence length="156" mass="16792">MPDAGIMLAAPGCKAGDKSTKNLNTWSKKTFYNAKSRKAYLQCGVGDANKDNVREGRDWGWRHISGKHGGDFANIIAKYPQAAAGSNVTTWDGLAKVAIQKALSYSQAASSNSSGSNVAYSSGLEIKRNGKVVRTYMIVVWVKLTDNRIQSAYPGS</sequence>
<organism evidence="2 4">
    <name type="scientific">Frigoribacterium faeni</name>
    <dbReference type="NCBI Taxonomy" id="145483"/>
    <lineage>
        <taxon>Bacteria</taxon>
        <taxon>Bacillati</taxon>
        <taxon>Actinomycetota</taxon>
        <taxon>Actinomycetes</taxon>
        <taxon>Micrococcales</taxon>
        <taxon>Microbacteriaceae</taxon>
        <taxon>Frigoribacterium</taxon>
    </lineage>
</organism>
<accession>A0A7W3JJ56</accession>
<keyword evidence="3" id="KW-1185">Reference proteome</keyword>
<evidence type="ECO:0000313" key="4">
    <source>
        <dbReference type="Proteomes" id="UP000522688"/>
    </source>
</evidence>
<evidence type="ECO:0000313" key="3">
    <source>
        <dbReference type="Proteomes" id="UP000321154"/>
    </source>
</evidence>
<name>A0A7W3JJ56_9MICO</name>
<reference evidence="1 3" key="1">
    <citation type="submission" date="2019-07" db="EMBL/GenBank/DDBJ databases">
        <title>Whole genome shotgun sequence of Frigoribacterium faeni NBRC 103066.</title>
        <authorList>
            <person name="Hosoyama A."/>
            <person name="Uohara A."/>
            <person name="Ohji S."/>
            <person name="Ichikawa N."/>
        </authorList>
    </citation>
    <scope>NUCLEOTIDE SEQUENCE [LARGE SCALE GENOMIC DNA]</scope>
    <source>
        <strain evidence="1 3">NBRC 103066</strain>
    </source>
</reference>
<gene>
    <name evidence="2" type="ORF">FB463_001958</name>
    <name evidence="1" type="ORF">FFA01_16650</name>
</gene>
<reference evidence="2 4" key="2">
    <citation type="submission" date="2020-07" db="EMBL/GenBank/DDBJ databases">
        <title>Sequencing the genomes of 1000 actinobacteria strains.</title>
        <authorList>
            <person name="Klenk H.-P."/>
        </authorList>
    </citation>
    <scope>NUCLEOTIDE SEQUENCE [LARGE SCALE GENOMIC DNA]</scope>
    <source>
        <strain evidence="2 4">DSM 10309</strain>
    </source>
</reference>
<dbReference type="AlphaFoldDB" id="A0A7W3JJ56"/>
<protein>
    <submittedName>
        <fullName evidence="2">Uncharacterized protein</fullName>
    </submittedName>
</protein>
<dbReference type="EMBL" id="JACGWW010000002">
    <property type="protein sequence ID" value="MBA8813709.1"/>
    <property type="molecule type" value="Genomic_DNA"/>
</dbReference>
<dbReference type="OrthoDB" id="5144412at2"/>
<comment type="caution">
    <text evidence="2">The sequence shown here is derived from an EMBL/GenBank/DDBJ whole genome shotgun (WGS) entry which is preliminary data.</text>
</comment>
<dbReference type="Proteomes" id="UP000321154">
    <property type="component" value="Unassembled WGS sequence"/>
</dbReference>
<dbReference type="RefSeq" id="WP_146854920.1">
    <property type="nucleotide sequence ID" value="NZ_BAAAHR010000008.1"/>
</dbReference>
<dbReference type="EMBL" id="BJUV01000014">
    <property type="protein sequence ID" value="GEK83356.1"/>
    <property type="molecule type" value="Genomic_DNA"/>
</dbReference>
<proteinExistence type="predicted"/>
<evidence type="ECO:0000313" key="1">
    <source>
        <dbReference type="EMBL" id="GEK83356.1"/>
    </source>
</evidence>
<dbReference type="Proteomes" id="UP000522688">
    <property type="component" value="Unassembled WGS sequence"/>
</dbReference>
<evidence type="ECO:0000313" key="2">
    <source>
        <dbReference type="EMBL" id="MBA8813709.1"/>
    </source>
</evidence>